<feature type="compositionally biased region" description="Acidic residues" evidence="9">
    <location>
        <begin position="117"/>
        <end position="126"/>
    </location>
</feature>
<dbReference type="InterPro" id="IPR037665">
    <property type="entry name" value="Nucleoporin_S59-like"/>
</dbReference>
<keyword evidence="3" id="KW-0813">Transport</keyword>
<dbReference type="InterPro" id="IPR007230">
    <property type="entry name" value="Nup98_auto-Pept-S59_dom"/>
</dbReference>
<evidence type="ECO:0000256" key="2">
    <source>
        <dbReference type="ARBA" id="ARBA00008926"/>
    </source>
</evidence>
<dbReference type="STRING" id="8153.ENSHBUP00000016099"/>
<evidence type="ECO:0000256" key="6">
    <source>
        <dbReference type="ARBA" id="ARBA00023010"/>
    </source>
</evidence>
<dbReference type="GO" id="GO:0003723">
    <property type="term" value="F:RNA binding"/>
    <property type="evidence" value="ECO:0007669"/>
    <property type="project" value="TreeGrafter"/>
</dbReference>
<evidence type="ECO:0000313" key="12">
    <source>
        <dbReference type="Proteomes" id="UP000264840"/>
    </source>
</evidence>
<evidence type="ECO:0000256" key="1">
    <source>
        <dbReference type="ARBA" id="ARBA00004567"/>
    </source>
</evidence>
<dbReference type="AlphaFoldDB" id="A0A3Q2W4L2"/>
<evidence type="ECO:0000256" key="5">
    <source>
        <dbReference type="ARBA" id="ARBA00022927"/>
    </source>
</evidence>
<keyword evidence="6" id="KW-0811">Translocation</keyword>
<dbReference type="PANTHER" id="PTHR23198:SF6">
    <property type="entry name" value="NUCLEAR PORE COMPLEX PROTEIN NUP98-NUP96"/>
    <property type="match status" value="1"/>
</dbReference>
<evidence type="ECO:0000256" key="3">
    <source>
        <dbReference type="ARBA" id="ARBA00022448"/>
    </source>
</evidence>
<dbReference type="PANTHER" id="PTHR23198">
    <property type="entry name" value="NUCLEOPORIN"/>
    <property type="match status" value="1"/>
</dbReference>
<keyword evidence="5" id="KW-0653">Protein transport</keyword>
<proteinExistence type="inferred from homology"/>
<feature type="compositionally biased region" description="Polar residues" evidence="9">
    <location>
        <begin position="14"/>
        <end position="24"/>
    </location>
</feature>
<keyword evidence="8" id="KW-0539">Nucleus</keyword>
<evidence type="ECO:0000256" key="7">
    <source>
        <dbReference type="ARBA" id="ARBA00023132"/>
    </source>
</evidence>
<evidence type="ECO:0000256" key="4">
    <source>
        <dbReference type="ARBA" id="ARBA00022816"/>
    </source>
</evidence>
<keyword evidence="7" id="KW-0906">Nuclear pore complex</keyword>
<reference evidence="11" key="2">
    <citation type="submission" date="2025-09" db="UniProtKB">
        <authorList>
            <consortium name="Ensembl"/>
        </authorList>
    </citation>
    <scope>IDENTIFICATION</scope>
</reference>
<dbReference type="GO" id="GO:0000973">
    <property type="term" value="P:post-transcriptional tethering of RNA polymerase II gene DNA at nuclear periphery"/>
    <property type="evidence" value="ECO:0007669"/>
    <property type="project" value="TreeGrafter"/>
</dbReference>
<evidence type="ECO:0000256" key="9">
    <source>
        <dbReference type="SAM" id="MobiDB-lite"/>
    </source>
</evidence>
<keyword evidence="12" id="KW-1185">Reference proteome</keyword>
<accession>A0A3Q2W4L2</accession>
<dbReference type="GO" id="GO:0008139">
    <property type="term" value="F:nuclear localization sequence binding"/>
    <property type="evidence" value="ECO:0007669"/>
    <property type="project" value="TreeGrafter"/>
</dbReference>
<dbReference type="GO" id="GO:0051028">
    <property type="term" value="P:mRNA transport"/>
    <property type="evidence" value="ECO:0007669"/>
    <property type="project" value="UniProtKB-KW"/>
</dbReference>
<dbReference type="Ensembl" id="ENSHBUT00000024540.1">
    <property type="protein sequence ID" value="ENSHBUP00000016099.1"/>
    <property type="gene ID" value="ENSHBUG00000018042.1"/>
</dbReference>
<dbReference type="Proteomes" id="UP000264840">
    <property type="component" value="Unplaced"/>
</dbReference>
<evidence type="ECO:0000259" key="10">
    <source>
        <dbReference type="PROSITE" id="PS51434"/>
    </source>
</evidence>
<dbReference type="GO" id="GO:0034398">
    <property type="term" value="P:telomere tethering at nuclear periphery"/>
    <property type="evidence" value="ECO:0007669"/>
    <property type="project" value="TreeGrafter"/>
</dbReference>
<feature type="domain" description="Peptidase S59" evidence="10">
    <location>
        <begin position="142"/>
        <end position="193"/>
    </location>
</feature>
<dbReference type="Gene3D" id="3.30.1610.10">
    <property type="entry name" value="Peptidase S59, nucleoporin"/>
    <property type="match status" value="1"/>
</dbReference>
<feature type="region of interest" description="Disordered" evidence="9">
    <location>
        <begin position="113"/>
        <end position="135"/>
    </location>
</feature>
<evidence type="ECO:0000256" key="8">
    <source>
        <dbReference type="ARBA" id="ARBA00023242"/>
    </source>
</evidence>
<evidence type="ECO:0000313" key="11">
    <source>
        <dbReference type="Ensembl" id="ENSHBUP00000016099.1"/>
    </source>
</evidence>
<dbReference type="GO" id="GO:0017056">
    <property type="term" value="F:structural constituent of nuclear pore"/>
    <property type="evidence" value="ECO:0007669"/>
    <property type="project" value="InterPro"/>
</dbReference>
<dbReference type="GO" id="GO:0006606">
    <property type="term" value="P:protein import into nucleus"/>
    <property type="evidence" value="ECO:0007669"/>
    <property type="project" value="TreeGrafter"/>
</dbReference>
<organism evidence="11 12">
    <name type="scientific">Haplochromis burtoni</name>
    <name type="common">Burton's mouthbrooder</name>
    <name type="synonym">Chromis burtoni</name>
    <dbReference type="NCBI Taxonomy" id="8153"/>
    <lineage>
        <taxon>Eukaryota</taxon>
        <taxon>Metazoa</taxon>
        <taxon>Chordata</taxon>
        <taxon>Craniata</taxon>
        <taxon>Vertebrata</taxon>
        <taxon>Euteleostomi</taxon>
        <taxon>Actinopterygii</taxon>
        <taxon>Neopterygii</taxon>
        <taxon>Teleostei</taxon>
        <taxon>Neoteleostei</taxon>
        <taxon>Acanthomorphata</taxon>
        <taxon>Ovalentaria</taxon>
        <taxon>Cichlomorphae</taxon>
        <taxon>Cichliformes</taxon>
        <taxon>Cichlidae</taxon>
        <taxon>African cichlids</taxon>
        <taxon>Pseudocrenilabrinae</taxon>
        <taxon>Haplochromini</taxon>
        <taxon>Haplochromis</taxon>
    </lineage>
</organism>
<dbReference type="SUPFAM" id="SSF82215">
    <property type="entry name" value="C-terminal autoproteolytic domain of nucleoporin nup98"/>
    <property type="match status" value="1"/>
</dbReference>
<dbReference type="GO" id="GO:0044614">
    <property type="term" value="C:nuclear pore cytoplasmic filaments"/>
    <property type="evidence" value="ECO:0007669"/>
    <property type="project" value="TreeGrafter"/>
</dbReference>
<feature type="region of interest" description="Disordered" evidence="9">
    <location>
        <begin position="14"/>
        <end position="63"/>
    </location>
</feature>
<dbReference type="OMA" id="HWSADSE"/>
<comment type="similarity">
    <text evidence="2">Belongs to the nucleoporin GLFG family.</text>
</comment>
<dbReference type="InterPro" id="IPR036903">
    <property type="entry name" value="Nup98_auto-Pept-S59_dom_sf"/>
</dbReference>
<keyword evidence="4" id="KW-0509">mRNA transport</keyword>
<dbReference type="PROSITE" id="PS51434">
    <property type="entry name" value="NUP_C"/>
    <property type="match status" value="1"/>
</dbReference>
<protein>
    <recommendedName>
        <fullName evidence="10">Peptidase S59 domain-containing protein</fullName>
    </recommendedName>
</protein>
<name>A0A3Q2W4L2_HAPBU</name>
<reference evidence="11" key="1">
    <citation type="submission" date="2025-08" db="UniProtKB">
        <authorList>
            <consortium name="Ensembl"/>
        </authorList>
    </citation>
    <scope>IDENTIFICATION</scope>
</reference>
<dbReference type="GO" id="GO:0006405">
    <property type="term" value="P:RNA export from nucleus"/>
    <property type="evidence" value="ECO:0007669"/>
    <property type="project" value="TreeGrafter"/>
</dbReference>
<sequence>MPSASIKKLVLKNLNNSQYSSPLNKESDDLASPSEYPQNGHRSRHEQLRRVAGPGRRADDDPEVTQFYVNPIAKPIPQGRAHASLQDTIGDLNMHKGSRNGLELSNDDVSASFGEESLQEEQEEEQQLSQQSPHPAGIVLNRVGYYTIPSMDELADMVDENGECIVENFTIGRKGTACARVMSYFSRTLTGLS</sequence>
<dbReference type="GeneTree" id="ENSGT00550000074799"/>
<comment type="subcellular location">
    <subcellularLocation>
        <location evidence="1">Nucleus</location>
        <location evidence="1">Nuclear pore complex</location>
    </subcellularLocation>
</comment>